<dbReference type="Proteomes" id="UP000054058">
    <property type="component" value="Unassembled WGS sequence"/>
</dbReference>
<dbReference type="CDD" id="cd00090">
    <property type="entry name" value="HTH_ARSR"/>
    <property type="match status" value="1"/>
</dbReference>
<dbReference type="OrthoDB" id="8590699at2"/>
<keyword evidence="1" id="KW-0805">Transcription regulation</keyword>
<dbReference type="PROSITE" id="PS00519">
    <property type="entry name" value="HTH_ASNC_1"/>
    <property type="match status" value="1"/>
</dbReference>
<keyword evidence="6" id="KW-1185">Reference proteome</keyword>
<evidence type="ECO:0000256" key="1">
    <source>
        <dbReference type="ARBA" id="ARBA00023015"/>
    </source>
</evidence>
<evidence type="ECO:0000256" key="3">
    <source>
        <dbReference type="ARBA" id="ARBA00023163"/>
    </source>
</evidence>
<dbReference type="GO" id="GO:0006355">
    <property type="term" value="P:regulation of DNA-templated transcription"/>
    <property type="evidence" value="ECO:0007669"/>
    <property type="project" value="UniProtKB-ARBA"/>
</dbReference>
<dbReference type="InterPro" id="IPR000485">
    <property type="entry name" value="AsnC-type_HTH_dom"/>
</dbReference>
<proteinExistence type="predicted"/>
<comment type="caution">
    <text evidence="5">The sequence shown here is derived from an EMBL/GenBank/DDBJ whole genome shotgun (WGS) entry which is preliminary data.</text>
</comment>
<name>X7E2Q8_9GAMM</name>
<dbReference type="InterPro" id="IPR011991">
    <property type="entry name" value="ArsR-like_HTH"/>
</dbReference>
<dbReference type="EMBL" id="JAMB01000010">
    <property type="protein sequence ID" value="ETX10170.1"/>
    <property type="molecule type" value="Genomic_DNA"/>
</dbReference>
<dbReference type="RefSeq" id="WP_036162709.1">
    <property type="nucleotide sequence ID" value="NZ_JAMB01000010.1"/>
</dbReference>
<reference evidence="5 6" key="1">
    <citation type="submission" date="2014-01" db="EMBL/GenBank/DDBJ databases">
        <title>Marinomonas ushuaiensis DSM 15871 Genome Sequencing.</title>
        <authorList>
            <person name="Lai Q."/>
            <person name="Shao Z.S."/>
        </authorList>
    </citation>
    <scope>NUCLEOTIDE SEQUENCE [LARGE SCALE GENOMIC DNA]</scope>
    <source>
        <strain evidence="5 6">DSM 15871</strain>
    </source>
</reference>
<keyword evidence="3" id="KW-0804">Transcription</keyword>
<dbReference type="InterPro" id="IPR019885">
    <property type="entry name" value="Tscrpt_reg_HTH_AsnC-type_CS"/>
</dbReference>
<dbReference type="GO" id="GO:0043565">
    <property type="term" value="F:sequence-specific DNA binding"/>
    <property type="evidence" value="ECO:0007669"/>
    <property type="project" value="InterPro"/>
</dbReference>
<dbReference type="Gene3D" id="1.10.10.10">
    <property type="entry name" value="Winged helix-like DNA-binding domain superfamily/Winged helix DNA-binding domain"/>
    <property type="match status" value="1"/>
</dbReference>
<dbReference type="InterPro" id="IPR019888">
    <property type="entry name" value="Tscrpt_reg_AsnC-like"/>
</dbReference>
<dbReference type="SUPFAM" id="SSF54909">
    <property type="entry name" value="Dimeric alpha+beta barrel"/>
    <property type="match status" value="1"/>
</dbReference>
<feature type="domain" description="HTH asnC-type" evidence="4">
    <location>
        <begin position="6"/>
        <end position="64"/>
    </location>
</feature>
<dbReference type="InterPro" id="IPR019887">
    <property type="entry name" value="Tscrpt_reg_AsnC/Lrp_C"/>
</dbReference>
<dbReference type="PANTHER" id="PTHR30154">
    <property type="entry name" value="LEUCINE-RESPONSIVE REGULATORY PROTEIN"/>
    <property type="match status" value="1"/>
</dbReference>
<evidence type="ECO:0000313" key="6">
    <source>
        <dbReference type="Proteomes" id="UP000054058"/>
    </source>
</evidence>
<dbReference type="InterPro" id="IPR011008">
    <property type="entry name" value="Dimeric_a/b-barrel"/>
</dbReference>
<keyword evidence="2" id="KW-0238">DNA-binding</keyword>
<organism evidence="5 6">
    <name type="scientific">Marinomonas ushuaiensis DSM 15871</name>
    <dbReference type="NCBI Taxonomy" id="1122207"/>
    <lineage>
        <taxon>Bacteria</taxon>
        <taxon>Pseudomonadati</taxon>
        <taxon>Pseudomonadota</taxon>
        <taxon>Gammaproteobacteria</taxon>
        <taxon>Oceanospirillales</taxon>
        <taxon>Oceanospirillaceae</taxon>
        <taxon>Marinomonas</taxon>
    </lineage>
</organism>
<gene>
    <name evidence="5" type="ORF">MUS1_03735</name>
</gene>
<evidence type="ECO:0000313" key="5">
    <source>
        <dbReference type="EMBL" id="ETX10170.1"/>
    </source>
</evidence>
<dbReference type="PANTHER" id="PTHR30154:SF34">
    <property type="entry name" value="TRANSCRIPTIONAL REGULATOR AZLB"/>
    <property type="match status" value="1"/>
</dbReference>
<dbReference type="SMART" id="SM00344">
    <property type="entry name" value="HTH_ASNC"/>
    <property type="match status" value="1"/>
</dbReference>
<dbReference type="InterPro" id="IPR036388">
    <property type="entry name" value="WH-like_DNA-bd_sf"/>
</dbReference>
<dbReference type="GO" id="GO:0005829">
    <property type="term" value="C:cytosol"/>
    <property type="evidence" value="ECO:0007669"/>
    <property type="project" value="TreeGrafter"/>
</dbReference>
<dbReference type="InterPro" id="IPR036390">
    <property type="entry name" value="WH_DNA-bd_sf"/>
</dbReference>
<dbReference type="PATRIC" id="fig|1122207.3.peg.2368"/>
<dbReference type="Gene3D" id="3.30.70.920">
    <property type="match status" value="1"/>
</dbReference>
<dbReference type="eggNOG" id="COG1522">
    <property type="taxonomic scope" value="Bacteria"/>
</dbReference>
<dbReference type="GO" id="GO:0043200">
    <property type="term" value="P:response to amino acid"/>
    <property type="evidence" value="ECO:0007669"/>
    <property type="project" value="TreeGrafter"/>
</dbReference>
<protein>
    <submittedName>
        <fullName evidence="5">ArsR family transcriptional regulator</fullName>
    </submittedName>
</protein>
<evidence type="ECO:0000259" key="4">
    <source>
        <dbReference type="PROSITE" id="PS50956"/>
    </source>
</evidence>
<sequence>MKLHPIDIRILKELQQNADQTNLALADKVGLSAPACLKRVHKLKAEGIIERVVAIVSSKAIGRRLNMVVEVKMTTDDLAIANLFIEAVNQSPEVKQCYKVTGEVDFVLIVNVTDIFEYEEFCQRVIYAQPCMKKFTTLLSLHCTKFDLSQGGLSSIYNTPKT</sequence>
<dbReference type="Pfam" id="PF01037">
    <property type="entry name" value="AsnC_trans_reg"/>
    <property type="match status" value="1"/>
</dbReference>
<accession>X7E2Q8</accession>
<dbReference type="Pfam" id="PF13412">
    <property type="entry name" value="HTH_24"/>
    <property type="match status" value="1"/>
</dbReference>
<dbReference type="AlphaFoldDB" id="X7E2Q8"/>
<dbReference type="PROSITE" id="PS50956">
    <property type="entry name" value="HTH_ASNC_2"/>
    <property type="match status" value="1"/>
</dbReference>
<dbReference type="SUPFAM" id="SSF46785">
    <property type="entry name" value="Winged helix' DNA-binding domain"/>
    <property type="match status" value="1"/>
</dbReference>
<evidence type="ECO:0000256" key="2">
    <source>
        <dbReference type="ARBA" id="ARBA00023125"/>
    </source>
</evidence>
<dbReference type="STRING" id="1122207.MUS1_03735"/>
<dbReference type="PRINTS" id="PR00033">
    <property type="entry name" value="HTHASNC"/>
</dbReference>